<reference evidence="4" key="1">
    <citation type="journal article" date="2018" name="Sci. Rep.">
        <title>Lignite coal burning seam in the remote Altai Mountains harbors a hydrogen-driven thermophilic microbial community.</title>
        <authorList>
            <person name="Kadnikov V.V."/>
            <person name="Mardanov A.V."/>
            <person name="Ivasenko D.A."/>
            <person name="Antsiferov D.V."/>
            <person name="Beletsky A.V."/>
            <person name="Karnachuk O.V."/>
            <person name="Ravin N.V."/>
        </authorList>
    </citation>
    <scope>NUCLEOTIDE SEQUENCE [LARGE SCALE GENOMIC DNA]</scope>
</reference>
<dbReference type="NCBIfam" id="NF003997">
    <property type="entry name" value="PRK05473.1"/>
    <property type="match status" value="1"/>
</dbReference>
<dbReference type="AlphaFoldDB" id="A0A2R6Y1D0"/>
<protein>
    <recommendedName>
        <fullName evidence="2">UPF0297 protein BSOLF_0195</fullName>
    </recommendedName>
</protein>
<comment type="similarity">
    <text evidence="1 2">Belongs to the UPF0297 family.</text>
</comment>
<name>A0A2R6Y1D0_9BACL</name>
<evidence type="ECO:0000313" key="4">
    <source>
        <dbReference type="Proteomes" id="UP000244338"/>
    </source>
</evidence>
<evidence type="ECO:0000256" key="1">
    <source>
        <dbReference type="ARBA" id="ARBA00010888"/>
    </source>
</evidence>
<sequence length="98" mass="11372">MEPQDQTRKFDALKDKQAPSPQEVFSHVYRALQAKGYDPTSQLVGYLLSGEPAYIPRHDNARTIIRKIARDELIEFLLVYYLEKELSLNEVDTDRTES</sequence>
<dbReference type="PANTHER" id="PTHR40067:SF1">
    <property type="entry name" value="UPF0297 PROTEIN YRZL"/>
    <property type="match status" value="1"/>
</dbReference>
<dbReference type="EMBL" id="PEBX01000027">
    <property type="protein sequence ID" value="PTQ56488.1"/>
    <property type="molecule type" value="Genomic_DNA"/>
</dbReference>
<evidence type="ECO:0000256" key="2">
    <source>
        <dbReference type="HAMAP-Rule" id="MF_01507"/>
    </source>
</evidence>
<dbReference type="HAMAP" id="MF_01507">
    <property type="entry name" value="UPF0297"/>
    <property type="match status" value="1"/>
</dbReference>
<dbReference type="Pfam" id="PF06135">
    <property type="entry name" value="IreB"/>
    <property type="match status" value="1"/>
</dbReference>
<organism evidence="3 4">
    <name type="scientific">Candidatus Carbonibacillus altaicus</name>
    <dbReference type="NCBI Taxonomy" id="2163959"/>
    <lineage>
        <taxon>Bacteria</taxon>
        <taxon>Bacillati</taxon>
        <taxon>Bacillota</taxon>
        <taxon>Bacilli</taxon>
        <taxon>Bacillales</taxon>
        <taxon>Candidatus Carbonibacillus</taxon>
    </lineage>
</organism>
<comment type="caution">
    <text evidence="3">The sequence shown here is derived from an EMBL/GenBank/DDBJ whole genome shotgun (WGS) entry which is preliminary data.</text>
</comment>
<dbReference type="InterPro" id="IPR009309">
    <property type="entry name" value="IreB"/>
</dbReference>
<evidence type="ECO:0000313" key="3">
    <source>
        <dbReference type="EMBL" id="PTQ56488.1"/>
    </source>
</evidence>
<dbReference type="PANTHER" id="PTHR40067">
    <property type="entry name" value="UPF0297 PROTEIN YRZL"/>
    <property type="match status" value="1"/>
</dbReference>
<dbReference type="Proteomes" id="UP000244338">
    <property type="component" value="Unassembled WGS sequence"/>
</dbReference>
<accession>A0A2R6Y1D0</accession>
<proteinExistence type="inferred from homology"/>
<gene>
    <name evidence="3" type="ORF">BSOLF_0195</name>
</gene>